<dbReference type="Proteomes" id="UP000095230">
    <property type="component" value="Unassembled WGS sequence"/>
</dbReference>
<accession>A0A1E5IXM5</accession>
<dbReference type="Pfam" id="PF22725">
    <property type="entry name" value="GFO_IDH_MocA_C3"/>
    <property type="match status" value="1"/>
</dbReference>
<evidence type="ECO:0000313" key="4">
    <source>
        <dbReference type="EMBL" id="OEG74613.1"/>
    </source>
</evidence>
<keyword evidence="1" id="KW-0732">Signal</keyword>
<dbReference type="PANTHER" id="PTHR43377">
    <property type="entry name" value="BILIVERDIN REDUCTASE A"/>
    <property type="match status" value="1"/>
</dbReference>
<dbReference type="AlphaFoldDB" id="A0A1E5IXM5"/>
<evidence type="ECO:0000259" key="2">
    <source>
        <dbReference type="Pfam" id="PF01408"/>
    </source>
</evidence>
<feature type="domain" description="GFO/IDH/MocA-like oxidoreductase" evidence="3">
    <location>
        <begin position="129"/>
        <end position="250"/>
    </location>
</feature>
<dbReference type="InterPro" id="IPR055170">
    <property type="entry name" value="GFO_IDH_MocA-like_dom"/>
</dbReference>
<evidence type="ECO:0000313" key="5">
    <source>
        <dbReference type="Proteomes" id="UP000095230"/>
    </source>
</evidence>
<dbReference type="PANTHER" id="PTHR43377:SF1">
    <property type="entry name" value="BILIVERDIN REDUCTASE A"/>
    <property type="match status" value="1"/>
</dbReference>
<reference evidence="4 5" key="1">
    <citation type="submission" date="2016-07" db="EMBL/GenBank/DDBJ databases">
        <title>Whole-genome of two Shewanella species isolated from a digestive organ of sea cucumber Apostichopus japonicus Selenka 1867.</title>
        <authorList>
            <person name="Hong H.-H."/>
            <person name="Choi H."/>
            <person name="Cheon S."/>
            <person name="Oh J.-S."/>
            <person name="Lee H.-G."/>
            <person name="Park C."/>
        </authorList>
    </citation>
    <scope>NUCLEOTIDE SEQUENCE [LARGE SCALE GENOMIC DNA]</scope>
    <source>
        <strain evidence="4 5">CSB03KR</strain>
    </source>
</reference>
<gene>
    <name evidence="4" type="ORF">BEL05_19465</name>
</gene>
<name>A0A1E5IXM5_SHECO</name>
<evidence type="ECO:0000256" key="1">
    <source>
        <dbReference type="ARBA" id="ARBA00022729"/>
    </source>
</evidence>
<dbReference type="Gene3D" id="3.40.50.720">
    <property type="entry name" value="NAD(P)-binding Rossmann-like Domain"/>
    <property type="match status" value="1"/>
</dbReference>
<dbReference type="RefSeq" id="WP_069670786.1">
    <property type="nucleotide sequence ID" value="NZ_BPFF01000295.1"/>
</dbReference>
<sequence>MNTVAVIGLGNIARRHRQNLKLLFPKASIVAMSASGRSVNEPVDFADLVLSDMSELIESSPELVIIASPSPFHEAHASALIKKNIPVLIEKPLASEPESAQRILELIKQYSSHVEIGYCLRHLSSAVIIKQLISKNFIGEIYNCSATVGQYLPDWRPNKHYTTCVSAQESLGGGALLELSHELDYLHWLLGPLKLNYAQLRSTKELELEVEEIADLVLTSQKGAVCYIHMDFIQKQAQRECTFIGSKGRLHWNLITNTVTHHNDEGTEIVYSQPEWDKNQMYLNMVTAFICRIQGEECSHSTLEDAYKTIALIAKIKQKAEWGIKL</sequence>
<dbReference type="Pfam" id="PF01408">
    <property type="entry name" value="GFO_IDH_MocA"/>
    <property type="match status" value="1"/>
</dbReference>
<dbReference type="InterPro" id="IPR051450">
    <property type="entry name" value="Gfo/Idh/MocA_Oxidoreductases"/>
</dbReference>
<proteinExistence type="predicted"/>
<dbReference type="SUPFAM" id="SSF51735">
    <property type="entry name" value="NAD(P)-binding Rossmann-fold domains"/>
    <property type="match status" value="1"/>
</dbReference>
<dbReference type="InterPro" id="IPR036291">
    <property type="entry name" value="NAD(P)-bd_dom_sf"/>
</dbReference>
<protein>
    <submittedName>
        <fullName evidence="4">Oxidoreductase</fullName>
    </submittedName>
</protein>
<dbReference type="InterPro" id="IPR000683">
    <property type="entry name" value="Gfo/Idh/MocA-like_OxRdtase_N"/>
</dbReference>
<dbReference type="Gene3D" id="3.30.360.10">
    <property type="entry name" value="Dihydrodipicolinate Reductase, domain 2"/>
    <property type="match status" value="1"/>
</dbReference>
<dbReference type="OrthoDB" id="9781031at2"/>
<evidence type="ECO:0000259" key="3">
    <source>
        <dbReference type="Pfam" id="PF22725"/>
    </source>
</evidence>
<dbReference type="SUPFAM" id="SSF55347">
    <property type="entry name" value="Glyceraldehyde-3-phosphate dehydrogenase-like, C-terminal domain"/>
    <property type="match status" value="1"/>
</dbReference>
<organism evidence="4 5">
    <name type="scientific">Shewanella colwelliana</name>
    <name type="common">Alteromonas colwelliana</name>
    <dbReference type="NCBI Taxonomy" id="23"/>
    <lineage>
        <taxon>Bacteria</taxon>
        <taxon>Pseudomonadati</taxon>
        <taxon>Pseudomonadota</taxon>
        <taxon>Gammaproteobacteria</taxon>
        <taxon>Alteromonadales</taxon>
        <taxon>Shewanellaceae</taxon>
        <taxon>Shewanella</taxon>
    </lineage>
</organism>
<dbReference type="GO" id="GO:0000166">
    <property type="term" value="F:nucleotide binding"/>
    <property type="evidence" value="ECO:0007669"/>
    <property type="project" value="InterPro"/>
</dbReference>
<dbReference type="STRING" id="23.BEL05_19465"/>
<comment type="caution">
    <text evidence="4">The sequence shown here is derived from an EMBL/GenBank/DDBJ whole genome shotgun (WGS) entry which is preliminary data.</text>
</comment>
<feature type="domain" description="Gfo/Idh/MocA-like oxidoreductase N-terminal" evidence="2">
    <location>
        <begin position="4"/>
        <end position="117"/>
    </location>
</feature>
<dbReference type="EMBL" id="MCBT01000018">
    <property type="protein sequence ID" value="OEG74613.1"/>
    <property type="molecule type" value="Genomic_DNA"/>
</dbReference>